<dbReference type="InterPro" id="IPR044492">
    <property type="entry name" value="P_typ_ATPase_HD_dom"/>
</dbReference>
<comment type="caution">
    <text evidence="12">The sequence shown here is derived from an EMBL/GenBank/DDBJ whole genome shotgun (WGS) entry which is preliminary data.</text>
</comment>
<dbReference type="InterPro" id="IPR001757">
    <property type="entry name" value="P_typ_ATPase"/>
</dbReference>
<dbReference type="Gene3D" id="1.20.1110.10">
    <property type="entry name" value="Calcium-transporting ATPase, transmembrane domain"/>
    <property type="match status" value="1"/>
</dbReference>
<keyword evidence="3 10" id="KW-0812">Transmembrane</keyword>
<dbReference type="InterPro" id="IPR023299">
    <property type="entry name" value="ATPase_P-typ_cyto_dom_N"/>
</dbReference>
<dbReference type="InterPro" id="IPR023214">
    <property type="entry name" value="HAD_sf"/>
</dbReference>
<gene>
    <name evidence="12" type="ORF">ABJI51_02730</name>
</gene>
<feature type="transmembrane region" description="Helical" evidence="10">
    <location>
        <begin position="727"/>
        <end position="746"/>
    </location>
</feature>
<feature type="transmembrane region" description="Helical" evidence="10">
    <location>
        <begin position="654"/>
        <end position="679"/>
    </location>
</feature>
<evidence type="ECO:0000256" key="5">
    <source>
        <dbReference type="ARBA" id="ARBA00022840"/>
    </source>
</evidence>
<dbReference type="SFLD" id="SFLDG00002">
    <property type="entry name" value="C1.7:_P-type_atpase_like"/>
    <property type="match status" value="1"/>
</dbReference>
<dbReference type="PANTHER" id="PTHR43294:SF20">
    <property type="entry name" value="P-TYPE ATPASE"/>
    <property type="match status" value="1"/>
</dbReference>
<dbReference type="RefSeq" id="WP_348947301.1">
    <property type="nucleotide sequence ID" value="NZ_JBDZYD010000001.1"/>
</dbReference>
<dbReference type="Pfam" id="PF00689">
    <property type="entry name" value="Cation_ATPase_C"/>
    <property type="match status" value="1"/>
</dbReference>
<organism evidence="12 13">
    <name type="scientific">Amycolatopsis melonis</name>
    <dbReference type="NCBI Taxonomy" id="3156488"/>
    <lineage>
        <taxon>Bacteria</taxon>
        <taxon>Bacillati</taxon>
        <taxon>Actinomycetota</taxon>
        <taxon>Actinomycetes</taxon>
        <taxon>Pseudonocardiales</taxon>
        <taxon>Pseudonocardiaceae</taxon>
        <taxon>Amycolatopsis</taxon>
    </lineage>
</organism>
<evidence type="ECO:0000256" key="3">
    <source>
        <dbReference type="ARBA" id="ARBA00022692"/>
    </source>
</evidence>
<dbReference type="Pfam" id="PF00122">
    <property type="entry name" value="E1-E2_ATPase"/>
    <property type="match status" value="1"/>
</dbReference>
<evidence type="ECO:0000256" key="4">
    <source>
        <dbReference type="ARBA" id="ARBA00022741"/>
    </source>
</evidence>
<feature type="transmembrane region" description="Helical" evidence="10">
    <location>
        <begin position="685"/>
        <end position="706"/>
    </location>
</feature>
<keyword evidence="7 10" id="KW-1133">Transmembrane helix</keyword>
<evidence type="ECO:0000256" key="10">
    <source>
        <dbReference type="SAM" id="Phobius"/>
    </source>
</evidence>
<evidence type="ECO:0000313" key="12">
    <source>
        <dbReference type="EMBL" id="MEQ0557972.1"/>
    </source>
</evidence>
<evidence type="ECO:0000256" key="8">
    <source>
        <dbReference type="ARBA" id="ARBA00023136"/>
    </source>
</evidence>
<keyword evidence="5" id="KW-0067">ATP-binding</keyword>
<keyword evidence="6" id="KW-1278">Translocase</keyword>
<feature type="transmembrane region" description="Helical" evidence="10">
    <location>
        <begin position="71"/>
        <end position="104"/>
    </location>
</feature>
<evidence type="ECO:0000256" key="7">
    <source>
        <dbReference type="ARBA" id="ARBA00022989"/>
    </source>
</evidence>
<dbReference type="SUPFAM" id="SSF81665">
    <property type="entry name" value="Calcium ATPase, transmembrane domain M"/>
    <property type="match status" value="1"/>
</dbReference>
<dbReference type="SUPFAM" id="SSF56784">
    <property type="entry name" value="HAD-like"/>
    <property type="match status" value="1"/>
</dbReference>
<dbReference type="Gene3D" id="3.40.50.1000">
    <property type="entry name" value="HAD superfamily/HAD-like"/>
    <property type="match status" value="1"/>
</dbReference>
<dbReference type="Proteomes" id="UP001440984">
    <property type="component" value="Unassembled WGS sequence"/>
</dbReference>
<dbReference type="InterPro" id="IPR018303">
    <property type="entry name" value="ATPase_P-typ_P_site"/>
</dbReference>
<dbReference type="Gene3D" id="3.40.1110.10">
    <property type="entry name" value="Calcium-transporting ATPase, cytoplasmic domain N"/>
    <property type="match status" value="1"/>
</dbReference>
<reference evidence="12 13" key="1">
    <citation type="submission" date="2024-05" db="EMBL/GenBank/DDBJ databases">
        <authorList>
            <person name="Zhao H."/>
            <person name="Xu Y."/>
            <person name="Lin S."/>
            <person name="Spain J.C."/>
            <person name="Zhou N.-Y."/>
        </authorList>
    </citation>
    <scope>NUCLEOTIDE SEQUENCE [LARGE SCALE GENOMIC DNA]</scope>
    <source>
        <strain evidence="12 13">NEAU-NG30</strain>
    </source>
</reference>
<dbReference type="InterPro" id="IPR059000">
    <property type="entry name" value="ATPase_P-type_domA"/>
</dbReference>
<evidence type="ECO:0000256" key="1">
    <source>
        <dbReference type="ARBA" id="ARBA00004651"/>
    </source>
</evidence>
<comment type="similarity">
    <text evidence="2">Belongs to the cation transport ATPase (P-type) (TC 3.A.3) family. Type IIA subfamily.</text>
</comment>
<accession>A0ABV0L6N6</accession>
<dbReference type="EMBL" id="JBDZYD010000001">
    <property type="protein sequence ID" value="MEQ0557972.1"/>
    <property type="molecule type" value="Genomic_DNA"/>
</dbReference>
<dbReference type="PRINTS" id="PR00120">
    <property type="entry name" value="HATPASE"/>
</dbReference>
<name>A0ABV0L6N6_9PSEU</name>
<keyword evidence="4" id="KW-0547">Nucleotide-binding</keyword>
<dbReference type="PANTHER" id="PTHR43294">
    <property type="entry name" value="SODIUM/POTASSIUM-TRANSPORTING ATPASE SUBUNIT ALPHA"/>
    <property type="match status" value="1"/>
</dbReference>
<comment type="subcellular location">
    <subcellularLocation>
        <location evidence="1">Cell membrane</location>
        <topology evidence="1">Multi-pass membrane protein</topology>
    </subcellularLocation>
</comment>
<dbReference type="InterPro" id="IPR050510">
    <property type="entry name" value="Cation_transp_ATPase_P-type"/>
</dbReference>
<dbReference type="Pfam" id="PF00690">
    <property type="entry name" value="Cation_ATPase_N"/>
    <property type="match status" value="1"/>
</dbReference>
<dbReference type="PROSITE" id="PS00154">
    <property type="entry name" value="ATPASE_E1_E2"/>
    <property type="match status" value="1"/>
</dbReference>
<dbReference type="PRINTS" id="PR00119">
    <property type="entry name" value="CATATPASE"/>
</dbReference>
<feature type="transmembrane region" description="Helical" evidence="10">
    <location>
        <begin position="827"/>
        <end position="844"/>
    </location>
</feature>
<keyword evidence="8 10" id="KW-0472">Membrane</keyword>
<dbReference type="SFLD" id="SFLDF00027">
    <property type="entry name" value="p-type_atpase"/>
    <property type="match status" value="1"/>
</dbReference>
<dbReference type="SFLD" id="SFLDS00003">
    <property type="entry name" value="Haloacid_Dehalogenase"/>
    <property type="match status" value="1"/>
</dbReference>
<dbReference type="InterPro" id="IPR004014">
    <property type="entry name" value="ATPase_P-typ_cation-transptr_N"/>
</dbReference>
<evidence type="ECO:0000259" key="11">
    <source>
        <dbReference type="SMART" id="SM00831"/>
    </source>
</evidence>
<comment type="catalytic activity">
    <reaction evidence="9">
        <text>ATP + H2O = ADP + phosphate + H(+)</text>
        <dbReference type="Rhea" id="RHEA:13065"/>
        <dbReference type="ChEBI" id="CHEBI:15377"/>
        <dbReference type="ChEBI" id="CHEBI:15378"/>
        <dbReference type="ChEBI" id="CHEBI:30616"/>
        <dbReference type="ChEBI" id="CHEBI:43474"/>
        <dbReference type="ChEBI" id="CHEBI:456216"/>
    </reaction>
</comment>
<proteinExistence type="inferred from homology"/>
<feature type="transmembrane region" description="Helical" evidence="10">
    <location>
        <begin position="280"/>
        <end position="309"/>
    </location>
</feature>
<feature type="transmembrane region" description="Helical" evidence="10">
    <location>
        <begin position="752"/>
        <end position="776"/>
    </location>
</feature>
<evidence type="ECO:0000313" key="13">
    <source>
        <dbReference type="Proteomes" id="UP001440984"/>
    </source>
</evidence>
<dbReference type="InterPro" id="IPR008250">
    <property type="entry name" value="ATPase_P-typ_transduc_dom_A_sf"/>
</dbReference>
<feature type="transmembrane region" description="Helical" evidence="10">
    <location>
        <begin position="255"/>
        <end position="274"/>
    </location>
</feature>
<dbReference type="SMART" id="SM00831">
    <property type="entry name" value="Cation_ATPase_N"/>
    <property type="match status" value="1"/>
</dbReference>
<dbReference type="Gene3D" id="2.70.150.10">
    <property type="entry name" value="Calcium-transporting ATPase, cytoplasmic transduction domain A"/>
    <property type="match status" value="1"/>
</dbReference>
<protein>
    <submittedName>
        <fullName evidence="12">HAD-IC family P-type ATPase</fullName>
    </submittedName>
</protein>
<dbReference type="SUPFAM" id="SSF81653">
    <property type="entry name" value="Calcium ATPase, transduction domain A"/>
    <property type="match status" value="1"/>
</dbReference>
<feature type="transmembrane region" description="Helical" evidence="10">
    <location>
        <begin position="796"/>
        <end position="815"/>
    </location>
</feature>
<dbReference type="InterPro" id="IPR023298">
    <property type="entry name" value="ATPase_P-typ_TM_dom_sf"/>
</dbReference>
<dbReference type="SUPFAM" id="SSF81660">
    <property type="entry name" value="Metal cation-transporting ATPase, ATP-binding domain N"/>
    <property type="match status" value="1"/>
</dbReference>
<evidence type="ECO:0000256" key="6">
    <source>
        <dbReference type="ARBA" id="ARBA00022967"/>
    </source>
</evidence>
<dbReference type="InterPro" id="IPR036412">
    <property type="entry name" value="HAD-like_sf"/>
</dbReference>
<dbReference type="InterPro" id="IPR006068">
    <property type="entry name" value="ATPase_P-typ_cation-transptr_C"/>
</dbReference>
<evidence type="ECO:0000256" key="9">
    <source>
        <dbReference type="ARBA" id="ARBA00049360"/>
    </source>
</evidence>
<dbReference type="NCBIfam" id="TIGR01494">
    <property type="entry name" value="ATPase_P-type"/>
    <property type="match status" value="3"/>
</dbReference>
<sequence>MAVLPASASATGPFHALPASAVAERLAVDPGRGLSDSEAETRLRRFGENVVREPPGPGPLRRLLAQFHDPLIHVLLLAGVVTWVFGGHVDAAVIAGVVLLNAVVGFVQESRAQRALDALSAMVPVEATAVRDGVPRRIPAARLVPGDVVELAAGDRVPADVRLVAVNRAEIDESALTGESVPVVKSAGPVAADAPVADRTGSAYSGTLVTRGRARGLVTATGGATQLGGIQHLVATAGAVATPLTRKLARFSRQLSVVIVAVSAAAFVLGVVRGTPAPEMFTAVVALAVGAIPEGLPAAVAIVLAIGVVRMSRRGAIVRHLPAVETLGGTTVICTDKTGTLTRNRMTVTTLAAGGVLLTPAEAGSALRECLVAGVLCNDAELEEGDPTEIALLGAAIAAGLDPAAIRAAAPRTDTVPFESETRTMTTVHKGITYVKGAVEEVVARCTDELLPGGGIRALDRKALARVHDTLTGRGLRVLAFARITPGTTPALLGLQAMHDPPRPEAVAAVAACRSAGIDVKMITGDHAGTARAVAGEVGLASGRVLTGAELAALPEEEFDAAVAGTQVFARVSPGQKLDLVRALQRRGHVVAMTGDGVNDAPALRRADIGVAMGSGGTDAARQAADMILTDDDFASIEAAVRVGRGVFDNLRKFIAWTLPANIGEGMVVLVAILLGATLPIVPVQILWINMTTAVFLGLTMAFEPTEHGIMRRPPRPPERPLFTGSLLRRVVLVSLLLVVAAFAAYRLQLAWGASVAEARTTAINVFVGVQAAYLVSCRVPDRPVLRAWPGHSRMFVLGLGLTAGLQLLLTYVPVLNTGFHTAPVGVSSWLWVLGAAVAAFAVVETDKLLWHRLGTAARRRVRASPSA</sequence>
<keyword evidence="13" id="KW-1185">Reference proteome</keyword>
<evidence type="ECO:0000256" key="2">
    <source>
        <dbReference type="ARBA" id="ARBA00005675"/>
    </source>
</evidence>
<dbReference type="Pfam" id="PF13246">
    <property type="entry name" value="Cation_ATPase"/>
    <property type="match status" value="1"/>
</dbReference>
<feature type="domain" description="Cation-transporting P-type ATPase N-terminal" evidence="11">
    <location>
        <begin position="13"/>
        <end position="87"/>
    </location>
</feature>